<dbReference type="EMBL" id="ACWF01000119">
    <property type="protein sequence ID" value="EHL77057.1"/>
    <property type="molecule type" value="Genomic_DNA"/>
</dbReference>
<name>G9QMF1_9BACI</name>
<dbReference type="HOGENOM" id="CLU_089876_3_3_9"/>
<dbReference type="InterPro" id="IPR003736">
    <property type="entry name" value="PAAI_dom"/>
</dbReference>
<dbReference type="CDD" id="cd03443">
    <property type="entry name" value="PaaI_thioesterase"/>
    <property type="match status" value="1"/>
</dbReference>
<comment type="similarity">
    <text evidence="1">Belongs to the thioesterase PaaI family.</text>
</comment>
<reference evidence="4 5" key="1">
    <citation type="submission" date="2011-09" db="EMBL/GenBank/DDBJ databases">
        <title>The Genome Sequence of Bacillus smithii 7_3_47FAA.</title>
        <authorList>
            <consortium name="The Broad Institute Genome Sequencing Platform"/>
            <person name="Earl A."/>
            <person name="Ward D."/>
            <person name="Feldgarden M."/>
            <person name="Gevers D."/>
            <person name="Daigneault M."/>
            <person name="Strauss J."/>
            <person name="Allen-Vercoe E."/>
            <person name="Young S.K."/>
            <person name="Zeng Q."/>
            <person name="Gargeya S."/>
            <person name="Fitzgerald M."/>
            <person name="Haas B."/>
            <person name="Abouelleil A."/>
            <person name="Alvarado L."/>
            <person name="Arachchi H.M."/>
            <person name="Berlin A."/>
            <person name="Brown A."/>
            <person name="Chapman S.B."/>
            <person name="Chen Z."/>
            <person name="Dunbar C."/>
            <person name="Freedman E."/>
            <person name="Gearin G."/>
            <person name="Goldberg J."/>
            <person name="Griggs A."/>
            <person name="Gujja S."/>
            <person name="Heiman D."/>
            <person name="Howarth C."/>
            <person name="Larson L."/>
            <person name="Lui A."/>
            <person name="MacDonald P.J.P."/>
            <person name="Montmayeur A."/>
            <person name="Murphy C."/>
            <person name="Neiman D."/>
            <person name="Pearson M."/>
            <person name="Priest M."/>
            <person name="Roberts A."/>
            <person name="Saif S."/>
            <person name="Shea T."/>
            <person name="Shenoy N."/>
            <person name="Sisk P."/>
            <person name="Stolte C."/>
            <person name="Sykes S."/>
            <person name="Wortman J."/>
            <person name="Nusbaum C."/>
            <person name="Birren B."/>
        </authorList>
    </citation>
    <scope>NUCLEOTIDE SEQUENCE [LARGE SCALE GENOMIC DNA]</scope>
    <source>
        <strain evidence="4 5">7_3_47FAA</strain>
    </source>
</reference>
<organism evidence="4 5">
    <name type="scientific">Bacillus smithii 7_3_47FAA</name>
    <dbReference type="NCBI Taxonomy" id="665952"/>
    <lineage>
        <taxon>Bacteria</taxon>
        <taxon>Bacillati</taxon>
        <taxon>Bacillota</taxon>
        <taxon>Bacilli</taxon>
        <taxon>Bacillales</taxon>
        <taxon>Bacillaceae</taxon>
        <taxon>Bacillus</taxon>
    </lineage>
</organism>
<dbReference type="SUPFAM" id="SSF54637">
    <property type="entry name" value="Thioesterase/thiol ester dehydrase-isomerase"/>
    <property type="match status" value="1"/>
</dbReference>
<comment type="caution">
    <text evidence="4">The sequence shown here is derived from an EMBL/GenBank/DDBJ whole genome shotgun (WGS) entry which is preliminary data.</text>
</comment>
<sequence length="160" mass="17574">MKESLFQLFQQVIEKTNEKEKNILKELLERYENYIGSDEPYLGRLLGIQKNVTDSNCEITIPISEIIHNHLGIVHGGITATLLDSVMGTIASHVAPDGHGAVTSNLNIHYIAPGKGDSLTAVANVIHKGTKTIVVEGEVYLDNRKKIAHATGTFFIVKIQ</sequence>
<evidence type="ECO:0000259" key="3">
    <source>
        <dbReference type="Pfam" id="PF03061"/>
    </source>
</evidence>
<dbReference type="PANTHER" id="PTHR21660:SF1">
    <property type="entry name" value="ACYL-COENZYME A THIOESTERASE 13"/>
    <property type="match status" value="1"/>
</dbReference>
<dbReference type="InterPro" id="IPR029069">
    <property type="entry name" value="HotDog_dom_sf"/>
</dbReference>
<dbReference type="PANTHER" id="PTHR21660">
    <property type="entry name" value="THIOESTERASE SUPERFAMILY MEMBER-RELATED"/>
    <property type="match status" value="1"/>
</dbReference>
<accession>G9QMF1</accession>
<dbReference type="Gene3D" id="3.10.129.10">
    <property type="entry name" value="Hotdog Thioesterase"/>
    <property type="match status" value="1"/>
</dbReference>
<protein>
    <recommendedName>
        <fullName evidence="3">Thioesterase domain-containing protein</fullName>
    </recommendedName>
</protein>
<evidence type="ECO:0000256" key="2">
    <source>
        <dbReference type="ARBA" id="ARBA00022801"/>
    </source>
</evidence>
<dbReference type="Proteomes" id="UP000011747">
    <property type="component" value="Unassembled WGS sequence"/>
</dbReference>
<keyword evidence="5" id="KW-1185">Reference proteome</keyword>
<dbReference type="GO" id="GO:0047617">
    <property type="term" value="F:fatty acyl-CoA hydrolase activity"/>
    <property type="evidence" value="ECO:0007669"/>
    <property type="project" value="InterPro"/>
</dbReference>
<proteinExistence type="inferred from homology"/>
<dbReference type="InterPro" id="IPR006683">
    <property type="entry name" value="Thioestr_dom"/>
</dbReference>
<keyword evidence="2" id="KW-0378">Hydrolase</keyword>
<dbReference type="AlphaFoldDB" id="G9QMF1"/>
<gene>
    <name evidence="4" type="ORF">HMPREF1015_00716</name>
</gene>
<evidence type="ECO:0000313" key="4">
    <source>
        <dbReference type="EMBL" id="EHL77057.1"/>
    </source>
</evidence>
<dbReference type="NCBIfam" id="TIGR00369">
    <property type="entry name" value="unchar_dom_1"/>
    <property type="match status" value="1"/>
</dbReference>
<evidence type="ECO:0000256" key="1">
    <source>
        <dbReference type="ARBA" id="ARBA00008324"/>
    </source>
</evidence>
<dbReference type="RefSeq" id="WP_003354451.1">
    <property type="nucleotide sequence ID" value="NZ_JH414757.1"/>
</dbReference>
<dbReference type="Pfam" id="PF03061">
    <property type="entry name" value="4HBT"/>
    <property type="match status" value="1"/>
</dbReference>
<feature type="domain" description="Thioesterase" evidence="3">
    <location>
        <begin position="72"/>
        <end position="147"/>
    </location>
</feature>
<dbReference type="PATRIC" id="fig|665952.3.peg.2267"/>
<evidence type="ECO:0000313" key="5">
    <source>
        <dbReference type="Proteomes" id="UP000011747"/>
    </source>
</evidence>
<dbReference type="InterPro" id="IPR039298">
    <property type="entry name" value="ACOT13"/>
</dbReference>